<name>A0A918TR30_9RHOB</name>
<dbReference type="EMBL" id="BMYJ01000006">
    <property type="protein sequence ID" value="GHC58931.1"/>
    <property type="molecule type" value="Genomic_DNA"/>
</dbReference>
<reference evidence="1" key="1">
    <citation type="journal article" date="2014" name="Int. J. Syst. Evol. Microbiol.">
        <title>Complete genome sequence of Corynebacterium casei LMG S-19264T (=DSM 44701T), isolated from a smear-ripened cheese.</title>
        <authorList>
            <consortium name="US DOE Joint Genome Institute (JGI-PGF)"/>
            <person name="Walter F."/>
            <person name="Albersmeier A."/>
            <person name="Kalinowski J."/>
            <person name="Ruckert C."/>
        </authorList>
    </citation>
    <scope>NUCLEOTIDE SEQUENCE</scope>
    <source>
        <strain evidence="1">KCTC 23310</strain>
    </source>
</reference>
<dbReference type="PANTHER" id="PTHR35175">
    <property type="entry name" value="DUF1289 DOMAIN-CONTAINING PROTEIN"/>
    <property type="match status" value="1"/>
</dbReference>
<organism evidence="1 2">
    <name type="scientific">Neogemmobacter tilapiae</name>
    <dbReference type="NCBI Taxonomy" id="875041"/>
    <lineage>
        <taxon>Bacteria</taxon>
        <taxon>Pseudomonadati</taxon>
        <taxon>Pseudomonadota</taxon>
        <taxon>Alphaproteobacteria</taxon>
        <taxon>Rhodobacterales</taxon>
        <taxon>Paracoccaceae</taxon>
        <taxon>Neogemmobacter</taxon>
    </lineage>
</organism>
<sequence length="81" mass="9356">MDKRIDENNIWAREELDSPCVKICVIHPEERLCVGCLRSLDEIAKWSKITTAERRAIMAELPARAPRLRKRRGGRAARIES</sequence>
<accession>A0A918TR30</accession>
<protein>
    <submittedName>
        <fullName evidence="1">DUF1289 domain-containing protein</fullName>
    </submittedName>
</protein>
<comment type="caution">
    <text evidence="1">The sequence shown here is derived from an EMBL/GenBank/DDBJ whole genome shotgun (WGS) entry which is preliminary data.</text>
</comment>
<dbReference type="InterPro" id="IPR010710">
    <property type="entry name" value="DUF1289"/>
</dbReference>
<evidence type="ECO:0000313" key="1">
    <source>
        <dbReference type="EMBL" id="GHC58931.1"/>
    </source>
</evidence>
<proteinExistence type="predicted"/>
<dbReference type="RefSeq" id="WP_373295413.1">
    <property type="nucleotide sequence ID" value="NZ_BMYJ01000006.1"/>
</dbReference>
<keyword evidence="2" id="KW-1185">Reference proteome</keyword>
<dbReference type="PANTHER" id="PTHR35175:SF2">
    <property type="entry name" value="DUF1289 DOMAIN-CONTAINING PROTEIN"/>
    <property type="match status" value="1"/>
</dbReference>
<reference evidence="1" key="2">
    <citation type="submission" date="2020-09" db="EMBL/GenBank/DDBJ databases">
        <authorList>
            <person name="Sun Q."/>
            <person name="Kim S."/>
        </authorList>
    </citation>
    <scope>NUCLEOTIDE SEQUENCE</scope>
    <source>
        <strain evidence="1">KCTC 23310</strain>
    </source>
</reference>
<evidence type="ECO:0000313" key="2">
    <source>
        <dbReference type="Proteomes" id="UP000638981"/>
    </source>
</evidence>
<dbReference type="AlphaFoldDB" id="A0A918TR30"/>
<dbReference type="Pfam" id="PF06945">
    <property type="entry name" value="DUF1289"/>
    <property type="match status" value="1"/>
</dbReference>
<dbReference type="Proteomes" id="UP000638981">
    <property type="component" value="Unassembled WGS sequence"/>
</dbReference>
<gene>
    <name evidence="1" type="ORF">GCM10007315_23450</name>
</gene>